<evidence type="ECO:0000256" key="5">
    <source>
        <dbReference type="ARBA" id="ARBA00022598"/>
    </source>
</evidence>
<feature type="active site" description="Charge relay system" evidence="10">
    <location>
        <position position="79"/>
    </location>
</feature>
<dbReference type="InterPro" id="IPR036928">
    <property type="entry name" value="AS_sf"/>
</dbReference>
<dbReference type="AlphaFoldDB" id="Q02A55"/>
<feature type="active site" description="Acyl-ester intermediate" evidence="10">
    <location>
        <position position="178"/>
    </location>
</feature>
<evidence type="ECO:0000256" key="1">
    <source>
        <dbReference type="ARBA" id="ARBA00008069"/>
    </source>
</evidence>
<evidence type="ECO:0000256" key="4">
    <source>
        <dbReference type="ARBA" id="ARBA00014428"/>
    </source>
</evidence>
<dbReference type="OrthoDB" id="9811471at2"/>
<dbReference type="SUPFAM" id="SSF75304">
    <property type="entry name" value="Amidase signature (AS) enzymes"/>
    <property type="match status" value="1"/>
</dbReference>
<dbReference type="EMBL" id="CP000473">
    <property type="protein sequence ID" value="ABJ82071.1"/>
    <property type="molecule type" value="Genomic_DNA"/>
</dbReference>
<accession>Q02A55</accession>
<dbReference type="KEGG" id="sus:Acid_1073"/>
<evidence type="ECO:0000256" key="3">
    <source>
        <dbReference type="ARBA" id="ARBA00012739"/>
    </source>
</evidence>
<name>Q02A55_SOLUE</name>
<dbReference type="HAMAP" id="MF_00120">
    <property type="entry name" value="GatA"/>
    <property type="match status" value="1"/>
</dbReference>
<feature type="domain" description="Amidase" evidence="11">
    <location>
        <begin position="26"/>
        <end position="463"/>
    </location>
</feature>
<dbReference type="eggNOG" id="COG0154">
    <property type="taxonomic scope" value="Bacteria"/>
</dbReference>
<dbReference type="HOGENOM" id="CLU_009600_0_3_0"/>
<evidence type="ECO:0000256" key="9">
    <source>
        <dbReference type="ARBA" id="ARBA00047407"/>
    </source>
</evidence>
<organism evidence="12">
    <name type="scientific">Solibacter usitatus (strain Ellin6076)</name>
    <dbReference type="NCBI Taxonomy" id="234267"/>
    <lineage>
        <taxon>Bacteria</taxon>
        <taxon>Pseudomonadati</taxon>
        <taxon>Acidobacteriota</taxon>
        <taxon>Terriglobia</taxon>
        <taxon>Bryobacterales</taxon>
        <taxon>Solibacteraceae</taxon>
        <taxon>Candidatus Solibacter</taxon>
    </lineage>
</organism>
<dbReference type="PANTHER" id="PTHR11895">
    <property type="entry name" value="TRANSAMIDASE"/>
    <property type="match status" value="1"/>
</dbReference>
<keyword evidence="6 10" id="KW-0547">Nucleotide-binding</keyword>
<dbReference type="InterPro" id="IPR004412">
    <property type="entry name" value="GatA"/>
</dbReference>
<dbReference type="NCBIfam" id="TIGR00132">
    <property type="entry name" value="gatA"/>
    <property type="match status" value="1"/>
</dbReference>
<evidence type="ECO:0000256" key="7">
    <source>
        <dbReference type="ARBA" id="ARBA00022840"/>
    </source>
</evidence>
<evidence type="ECO:0000256" key="6">
    <source>
        <dbReference type="ARBA" id="ARBA00022741"/>
    </source>
</evidence>
<keyword evidence="12" id="KW-0808">Transferase</keyword>
<dbReference type="Gene3D" id="3.90.1300.10">
    <property type="entry name" value="Amidase signature (AS) domain"/>
    <property type="match status" value="1"/>
</dbReference>
<dbReference type="GO" id="GO:0030956">
    <property type="term" value="C:glutamyl-tRNA(Gln) amidotransferase complex"/>
    <property type="evidence" value="ECO:0007669"/>
    <property type="project" value="InterPro"/>
</dbReference>
<comment type="function">
    <text evidence="10">Allows the formation of correctly charged Gln-tRNA(Gln) through the transamidation of misacylated Glu-tRNA(Gln) in organisms which lack glutaminyl-tRNA synthetase. The reaction takes place in the presence of glutamine and ATP through an activated gamma-phospho-Glu-tRNA(Gln).</text>
</comment>
<comment type="similarity">
    <text evidence="1 10">Belongs to the amidase family. GatA subfamily.</text>
</comment>
<dbReference type="STRING" id="234267.Acid_1073"/>
<evidence type="ECO:0000256" key="2">
    <source>
        <dbReference type="ARBA" id="ARBA00011123"/>
    </source>
</evidence>
<comment type="subunit">
    <text evidence="2 10">Heterotrimer of A, B and C subunits.</text>
</comment>
<dbReference type="PANTHER" id="PTHR11895:SF151">
    <property type="entry name" value="GLUTAMYL-TRNA(GLN) AMIDOTRANSFERASE SUBUNIT A"/>
    <property type="match status" value="1"/>
</dbReference>
<keyword evidence="7 10" id="KW-0067">ATP-binding</keyword>
<dbReference type="GO" id="GO:0005524">
    <property type="term" value="F:ATP binding"/>
    <property type="evidence" value="ECO:0007669"/>
    <property type="project" value="UniProtKB-KW"/>
</dbReference>
<gene>
    <name evidence="10" type="primary">gatA</name>
    <name evidence="12" type="ordered locus">Acid_1073</name>
</gene>
<dbReference type="GO" id="GO:0006412">
    <property type="term" value="P:translation"/>
    <property type="evidence" value="ECO:0007669"/>
    <property type="project" value="UniProtKB-UniRule"/>
</dbReference>
<reference evidence="12" key="1">
    <citation type="submission" date="2006-10" db="EMBL/GenBank/DDBJ databases">
        <title>Complete sequence of Solibacter usitatus Ellin6076.</title>
        <authorList>
            <consortium name="US DOE Joint Genome Institute"/>
            <person name="Copeland A."/>
            <person name="Lucas S."/>
            <person name="Lapidus A."/>
            <person name="Barry K."/>
            <person name="Detter J.C."/>
            <person name="Glavina del Rio T."/>
            <person name="Hammon N."/>
            <person name="Israni S."/>
            <person name="Dalin E."/>
            <person name="Tice H."/>
            <person name="Pitluck S."/>
            <person name="Thompson L.S."/>
            <person name="Brettin T."/>
            <person name="Bruce D."/>
            <person name="Han C."/>
            <person name="Tapia R."/>
            <person name="Gilna P."/>
            <person name="Schmutz J."/>
            <person name="Larimer F."/>
            <person name="Land M."/>
            <person name="Hauser L."/>
            <person name="Kyrpides N."/>
            <person name="Mikhailova N."/>
            <person name="Janssen P.H."/>
            <person name="Kuske C.R."/>
            <person name="Richardson P."/>
        </authorList>
    </citation>
    <scope>NUCLEOTIDE SEQUENCE</scope>
    <source>
        <strain evidence="12">Ellin6076</strain>
    </source>
</reference>
<evidence type="ECO:0000259" key="11">
    <source>
        <dbReference type="Pfam" id="PF01425"/>
    </source>
</evidence>
<dbReference type="InterPro" id="IPR023631">
    <property type="entry name" value="Amidase_dom"/>
</dbReference>
<dbReference type="GO" id="GO:0050567">
    <property type="term" value="F:glutaminyl-tRNA synthase (glutamine-hydrolyzing) activity"/>
    <property type="evidence" value="ECO:0007669"/>
    <property type="project" value="UniProtKB-UniRule"/>
</dbReference>
<comment type="catalytic activity">
    <reaction evidence="9 10">
        <text>L-glutamyl-tRNA(Gln) + L-glutamine + ATP + H2O = L-glutaminyl-tRNA(Gln) + L-glutamate + ADP + phosphate + H(+)</text>
        <dbReference type="Rhea" id="RHEA:17521"/>
        <dbReference type="Rhea" id="RHEA-COMP:9681"/>
        <dbReference type="Rhea" id="RHEA-COMP:9684"/>
        <dbReference type="ChEBI" id="CHEBI:15377"/>
        <dbReference type="ChEBI" id="CHEBI:15378"/>
        <dbReference type="ChEBI" id="CHEBI:29985"/>
        <dbReference type="ChEBI" id="CHEBI:30616"/>
        <dbReference type="ChEBI" id="CHEBI:43474"/>
        <dbReference type="ChEBI" id="CHEBI:58359"/>
        <dbReference type="ChEBI" id="CHEBI:78520"/>
        <dbReference type="ChEBI" id="CHEBI:78521"/>
        <dbReference type="ChEBI" id="CHEBI:456216"/>
        <dbReference type="EC" id="6.3.5.7"/>
    </reaction>
</comment>
<dbReference type="GO" id="GO:0016740">
    <property type="term" value="F:transferase activity"/>
    <property type="evidence" value="ECO:0007669"/>
    <property type="project" value="UniProtKB-KW"/>
</dbReference>
<keyword evidence="8 10" id="KW-0648">Protein biosynthesis</keyword>
<dbReference type="PROSITE" id="PS00571">
    <property type="entry name" value="AMIDASES"/>
    <property type="match status" value="1"/>
</dbReference>
<dbReference type="Pfam" id="PF01425">
    <property type="entry name" value="Amidase"/>
    <property type="match status" value="1"/>
</dbReference>
<feature type="active site" description="Charge relay system" evidence="10">
    <location>
        <position position="154"/>
    </location>
</feature>
<keyword evidence="5 10" id="KW-0436">Ligase</keyword>
<evidence type="ECO:0000256" key="10">
    <source>
        <dbReference type="HAMAP-Rule" id="MF_00120"/>
    </source>
</evidence>
<protein>
    <recommendedName>
        <fullName evidence="4 10">Glutamyl-tRNA(Gln) amidotransferase subunit A</fullName>
        <shortName evidence="10">Glu-ADT subunit A</shortName>
        <ecNumber evidence="3 10">6.3.5.7</ecNumber>
    </recommendedName>
</protein>
<evidence type="ECO:0000256" key="8">
    <source>
        <dbReference type="ARBA" id="ARBA00022917"/>
    </source>
</evidence>
<dbReference type="InParanoid" id="Q02A55"/>
<dbReference type="InterPro" id="IPR020556">
    <property type="entry name" value="Amidase_CS"/>
</dbReference>
<evidence type="ECO:0000313" key="12">
    <source>
        <dbReference type="EMBL" id="ABJ82071.1"/>
    </source>
</evidence>
<proteinExistence type="inferred from homology"/>
<dbReference type="EC" id="6.3.5.7" evidence="3 10"/>
<sequence>MDIPSLTIDRVRQGLFSREFSATELAAEALRFAENENPKTNAYLHFSPERALAAAGRVDAAVARGEDPGALAGVPVAVKDVIVTQGVKTTCGSRLLEHYIPPYDATAVIRIEEAGGVILGKTNCDEFAMGSSNENSAFRPVRNPVALERVPGGSSGGSAAAVAQGTAVVSLGSDTGGSIRQPASFCGIVGVTPTYGRVSRYGLTAFASSLDHIGPFARNVKDAATLLRVMAGRDLRDSTSAPAPVPDYSADLNKNVKGLKLGLPVEYLRHLTSETGEPLNRGLEVLKALGCEVREISLPATDYAIACYYIIATAEASSNLARYDGVRYTTRSGGETLADMYRNTRGEGFGAECKRRIMLGTYVLSAGYYDAYYLKAQKVRALIARDFANAFGEVDAIVAPVSPFPAFPLGEKVDDPLAMYLSDIFTITGSLAGIPCMSVPCGNTAAGLPVGMQILTKHFDESTMFRLADAFEHARRE</sequence>
<dbReference type="InterPro" id="IPR000120">
    <property type="entry name" value="Amidase"/>
</dbReference>